<keyword evidence="2" id="KW-1185">Reference proteome</keyword>
<comment type="caution">
    <text evidence="1">The sequence shown here is derived from an EMBL/GenBank/DDBJ whole genome shotgun (WGS) entry which is preliminary data.</text>
</comment>
<evidence type="ECO:0000313" key="1">
    <source>
        <dbReference type="EMBL" id="MDQ0427378.1"/>
    </source>
</evidence>
<evidence type="ECO:0000313" key="2">
    <source>
        <dbReference type="Proteomes" id="UP001241988"/>
    </source>
</evidence>
<dbReference type="EMBL" id="JAUSWB010000001">
    <property type="protein sequence ID" value="MDQ0427378.1"/>
    <property type="molecule type" value="Genomic_DNA"/>
</dbReference>
<organism evidence="1 2">
    <name type="scientific">Planomicrobium stackebrandtii</name>
    <dbReference type="NCBI Taxonomy" id="253160"/>
    <lineage>
        <taxon>Bacteria</taxon>
        <taxon>Bacillati</taxon>
        <taxon>Bacillota</taxon>
        <taxon>Bacilli</taxon>
        <taxon>Bacillales</taxon>
        <taxon>Caryophanaceae</taxon>
        <taxon>Planomicrobium</taxon>
    </lineage>
</organism>
<accession>A0ABU0GQ05</accession>
<gene>
    <name evidence="1" type="ORF">QOZ98_000203</name>
</gene>
<protein>
    <submittedName>
        <fullName evidence="1">Uncharacterized protein</fullName>
    </submittedName>
</protein>
<proteinExistence type="predicted"/>
<name>A0ABU0GQ05_9BACL</name>
<reference evidence="1 2" key="1">
    <citation type="submission" date="2023-07" db="EMBL/GenBank/DDBJ databases">
        <title>Genomic Encyclopedia of Type Strains, Phase IV (KMG-IV): sequencing the most valuable type-strain genomes for metagenomic binning, comparative biology and taxonomic classification.</title>
        <authorList>
            <person name="Goeker M."/>
        </authorList>
    </citation>
    <scope>NUCLEOTIDE SEQUENCE [LARGE SCALE GENOMIC DNA]</scope>
    <source>
        <strain evidence="1 2">DSM 16419</strain>
    </source>
</reference>
<sequence length="38" mass="4180">MSGILFCANPRKKKASEIVEKLKMQGINAELCKKASTL</sequence>
<dbReference type="Proteomes" id="UP001241988">
    <property type="component" value="Unassembled WGS sequence"/>
</dbReference>